<dbReference type="Proteomes" id="UP000502006">
    <property type="component" value="Chromosome"/>
</dbReference>
<dbReference type="EMBL" id="CP038441">
    <property type="protein sequence ID" value="QJT21291.1"/>
    <property type="molecule type" value="Genomic_DNA"/>
</dbReference>
<dbReference type="Proteomes" id="UP000501427">
    <property type="component" value="Chromosome"/>
</dbReference>
<dbReference type="EMBL" id="CP038448">
    <property type="protein sequence ID" value="QJT39709.1"/>
    <property type="molecule type" value="Genomic_DNA"/>
</dbReference>
<dbReference type="Proteomes" id="UP000502657">
    <property type="component" value="Chromosome"/>
</dbReference>
<evidence type="ECO:0000313" key="11">
    <source>
        <dbReference type="Proteomes" id="UP000502006"/>
    </source>
</evidence>
<dbReference type="GO" id="GO:0022627">
    <property type="term" value="C:cytosolic small ribosomal subunit"/>
    <property type="evidence" value="ECO:0007669"/>
    <property type="project" value="TreeGrafter"/>
</dbReference>
<accession>A0A6M4ZH70</accession>
<dbReference type="Pfam" id="PF02482">
    <property type="entry name" value="Ribosomal_S30AE"/>
    <property type="match status" value="1"/>
</dbReference>
<dbReference type="Proteomes" id="UP000463871">
    <property type="component" value="Chromosome"/>
</dbReference>
<comment type="similarity">
    <text evidence="3">Belongs to the HPF/YfiA ribosome-associated protein family. YfiA subfamily.</text>
</comment>
<evidence type="ECO:0000313" key="8">
    <source>
        <dbReference type="EMBL" id="QJT39709.1"/>
    </source>
</evidence>
<organism evidence="5 9">
    <name type="scientific">Aeromonas media</name>
    <dbReference type="NCBI Taxonomy" id="651"/>
    <lineage>
        <taxon>Bacteria</taxon>
        <taxon>Pseudomonadati</taxon>
        <taxon>Pseudomonadota</taxon>
        <taxon>Gammaproteobacteria</taxon>
        <taxon>Aeromonadales</taxon>
        <taxon>Aeromonadaceae</taxon>
        <taxon>Aeromonas</taxon>
    </lineage>
</organism>
<dbReference type="EMBL" id="CP038444">
    <property type="protein sequence ID" value="QJT31329.1"/>
    <property type="molecule type" value="Genomic_DNA"/>
</dbReference>
<name>A0A6M4ZH70_AERME</name>
<dbReference type="CDD" id="cd00552">
    <property type="entry name" value="RaiA"/>
    <property type="match status" value="1"/>
</dbReference>
<dbReference type="PANTHER" id="PTHR33231">
    <property type="entry name" value="30S RIBOSOMAL PROTEIN"/>
    <property type="match status" value="1"/>
</dbReference>
<dbReference type="RefSeq" id="WP_005325604.1">
    <property type="nucleotide sequence ID" value="NZ_AP022188.1"/>
</dbReference>
<dbReference type="EMBL" id="JAJVCY010000001">
    <property type="protein sequence ID" value="MCV3286808.1"/>
    <property type="molecule type" value="Genomic_DNA"/>
</dbReference>
<reference evidence="5 9" key="2">
    <citation type="submission" date="2020-01" db="EMBL/GenBank/DDBJ databases">
        <title>Complete genome of Aeromonas media MC64.</title>
        <authorList>
            <person name="Cao G."/>
            <person name="Fu J."/>
            <person name="Zhong C."/>
        </authorList>
    </citation>
    <scope>NUCLEOTIDE SEQUENCE [LARGE SCALE GENOMIC DNA]</scope>
    <source>
        <strain evidence="5 9">MC64</strain>
    </source>
</reference>
<reference evidence="10 11" key="1">
    <citation type="submission" date="2019-03" db="EMBL/GenBank/DDBJ databases">
        <title>Novel transposon Tn6433 accelerates the dissemination of tet(E) in Aeromonas from aerobic biofilm under oxytetracycline stress.</title>
        <authorList>
            <person name="Shi Y."/>
            <person name="Tian Z."/>
            <person name="Zhang Y."/>
            <person name="Zhang H."/>
            <person name="Yang M."/>
        </authorList>
    </citation>
    <scope>NUCLEOTIDE SEQUENCE [LARGE SCALE GENOMIC DNA]</scope>
    <source>
        <strain evidence="8 12">R50-22</strain>
        <strain evidence="6 10">T0.1-19</strain>
        <strain evidence="7 11">T5-8</strain>
    </source>
</reference>
<dbReference type="SUPFAM" id="SSF69754">
    <property type="entry name" value="Ribosome binding protein Y (YfiA homologue)"/>
    <property type="match status" value="1"/>
</dbReference>
<evidence type="ECO:0000313" key="7">
    <source>
        <dbReference type="EMBL" id="QJT31329.1"/>
    </source>
</evidence>
<keyword evidence="2" id="KW-0346">Stress response</keyword>
<dbReference type="GO" id="GO:0043024">
    <property type="term" value="F:ribosomal small subunit binding"/>
    <property type="evidence" value="ECO:0007669"/>
    <property type="project" value="TreeGrafter"/>
</dbReference>
<gene>
    <name evidence="5" type="primary">raiA</name>
    <name evidence="6" type="ORF">E4184_07425</name>
    <name evidence="7" type="ORF">E4186_14860</name>
    <name evidence="8" type="ORF">E4188_15175</name>
    <name evidence="5" type="ORF">GWI30_14550</name>
    <name evidence="4" type="ORF">LZT28_00855</name>
</gene>
<dbReference type="GeneID" id="99768473"/>
<protein>
    <submittedName>
        <fullName evidence="5">Ribosome-associated translation inhibitor RaiA</fullName>
    </submittedName>
</protein>
<dbReference type="Proteomes" id="UP001208651">
    <property type="component" value="Unassembled WGS sequence"/>
</dbReference>
<sequence>MKIEMTSKIIDITPAIRERIESRFEKLERLQVPLITPHVIISKERLMYIVEATAGIPNGKLFAQAEHEDLYAAITDLGQKLERQLNRHIEKPLARRAAVVGKDVPEVDEADA</sequence>
<reference evidence="4" key="3">
    <citation type="submission" date="2022-01" db="EMBL/GenBank/DDBJ databases">
        <title>Comparison of Fish pathogen Aeromonas spp.</title>
        <authorList>
            <person name="Dubey S."/>
            <person name="Sorum H."/>
            <person name="Munangandu H.M."/>
        </authorList>
    </citation>
    <scope>NUCLEOTIDE SEQUENCE</scope>
    <source>
        <strain evidence="4">SD/21-15</strain>
    </source>
</reference>
<dbReference type="PANTHER" id="PTHR33231:SF3">
    <property type="entry name" value="RIBOSOME-ASSOCIATED INHIBITOR A"/>
    <property type="match status" value="1"/>
</dbReference>
<evidence type="ECO:0000313" key="6">
    <source>
        <dbReference type="EMBL" id="QJT21291.1"/>
    </source>
</evidence>
<evidence type="ECO:0000256" key="2">
    <source>
        <dbReference type="ARBA" id="ARBA00023016"/>
    </source>
</evidence>
<evidence type="ECO:0000256" key="3">
    <source>
        <dbReference type="ARBA" id="ARBA00038431"/>
    </source>
</evidence>
<dbReference type="InterPro" id="IPR003489">
    <property type="entry name" value="RHF/RaiA"/>
</dbReference>
<evidence type="ECO:0000313" key="5">
    <source>
        <dbReference type="EMBL" id="QHQ51955.1"/>
    </source>
</evidence>
<dbReference type="InterPro" id="IPR050574">
    <property type="entry name" value="HPF/YfiA_ribosome-assoc"/>
</dbReference>
<proteinExistence type="inferred from homology"/>
<dbReference type="AlphaFoldDB" id="A0A6M4ZH70"/>
<dbReference type="EMBL" id="CP047962">
    <property type="protein sequence ID" value="QHQ51955.1"/>
    <property type="molecule type" value="Genomic_DNA"/>
</dbReference>
<dbReference type="NCBIfam" id="TIGR00741">
    <property type="entry name" value="yfiA"/>
    <property type="match status" value="1"/>
</dbReference>
<dbReference type="Gene3D" id="3.30.160.100">
    <property type="entry name" value="Ribosome hibernation promotion factor-like"/>
    <property type="match status" value="1"/>
</dbReference>
<dbReference type="GO" id="GO:0045900">
    <property type="term" value="P:negative regulation of translational elongation"/>
    <property type="evidence" value="ECO:0007669"/>
    <property type="project" value="TreeGrafter"/>
</dbReference>
<dbReference type="InterPro" id="IPR036567">
    <property type="entry name" value="RHF-like"/>
</dbReference>
<evidence type="ECO:0000313" key="4">
    <source>
        <dbReference type="EMBL" id="MCV3286808.1"/>
    </source>
</evidence>
<keyword evidence="1" id="KW-0810">Translation regulation</keyword>
<keyword evidence="12" id="KW-1185">Reference proteome</keyword>
<evidence type="ECO:0000313" key="10">
    <source>
        <dbReference type="Proteomes" id="UP000501427"/>
    </source>
</evidence>
<evidence type="ECO:0000313" key="9">
    <source>
        <dbReference type="Proteomes" id="UP000463871"/>
    </source>
</evidence>
<evidence type="ECO:0000256" key="1">
    <source>
        <dbReference type="ARBA" id="ARBA00022845"/>
    </source>
</evidence>
<evidence type="ECO:0000313" key="12">
    <source>
        <dbReference type="Proteomes" id="UP000502657"/>
    </source>
</evidence>